<name>A0AAN1WHB2_9GAMM</name>
<feature type="domain" description="Circularly permuted ATP-grasp type 2" evidence="2">
    <location>
        <begin position="79"/>
        <end position="453"/>
    </location>
</feature>
<dbReference type="InterPro" id="IPR051680">
    <property type="entry name" value="ATP-dep_Glu-Cys_Ligase-2"/>
</dbReference>
<dbReference type="EMBL" id="AP023086">
    <property type="protein sequence ID" value="BCD97602.1"/>
    <property type="molecule type" value="Genomic_DNA"/>
</dbReference>
<dbReference type="SUPFAM" id="SSF56059">
    <property type="entry name" value="Glutathione synthetase ATP-binding domain-like"/>
    <property type="match status" value="1"/>
</dbReference>
<evidence type="ECO:0000313" key="4">
    <source>
        <dbReference type="Proteomes" id="UP001320119"/>
    </source>
</evidence>
<dbReference type="PANTHER" id="PTHR34595">
    <property type="entry name" value="BLR5612 PROTEIN"/>
    <property type="match status" value="1"/>
</dbReference>
<organism evidence="3 4">
    <name type="scientific">Marinagarivorans cellulosilyticus</name>
    <dbReference type="NCBI Taxonomy" id="2721545"/>
    <lineage>
        <taxon>Bacteria</taxon>
        <taxon>Pseudomonadati</taxon>
        <taxon>Pseudomonadota</taxon>
        <taxon>Gammaproteobacteria</taxon>
        <taxon>Cellvibrionales</taxon>
        <taxon>Cellvibrionaceae</taxon>
        <taxon>Marinagarivorans</taxon>
    </lineage>
</organism>
<evidence type="ECO:0000259" key="2">
    <source>
        <dbReference type="Pfam" id="PF14403"/>
    </source>
</evidence>
<proteinExistence type="predicted"/>
<protein>
    <recommendedName>
        <fullName evidence="5">DUF403 domain-containing protein</fullName>
    </recommendedName>
</protein>
<dbReference type="RefSeq" id="WP_236987067.1">
    <property type="nucleotide sequence ID" value="NZ_AP023086.1"/>
</dbReference>
<sequence length="839" mass="93809">MVEFTYTPQPNIIDEAFAADGETKPHWQYLLDGLSALGADAFADRHNKAQRILRDDGATYNIYSEQNAPDHAWKLDLVPSLITSQEWGKIEAGLLERSELFNLFLKDIYGSRDLIRTGVIPPEALFLHRGFLRPCQGVNLPGDHQLLLHSVDLVRANDGNFCVLTDRTQSPSGAGYALENRTVMSRVLPSMFRDSHVHRLAQFFQKLRTKLTSLSANQDQPRVVVLTPGTHNEAYFEHAYLANYLGFHLVQSGDLIVRNGYVWMKSLDGLSRVDVILRRVDDSYCDPVELRGDSQLGVPNLLEVVRAGRVVIANPLGSGVLENPIFIKYLPAISQALLGRELRLPSVVTHWLGDDHDYHKVKHSFDDWVIKPIYRGELQKSVLVSQLSKAERASFLAKVQAKPEHFVAQPAVETTHLPSYCDGVIAPRPAIMRSFSVATEGSYTVMPGGLTRVGLSERSFVISNQAGAFSKDTWVIASEPERAASAKGSEQPTPMRDADLISLPSRVVENLFWMGRYAERAESLLRLLRTVFVLLNSEEPISEVCRRQLLLSVTEMTSMLPGFKDAPESLLNNPGDELIAAVADGNRMGSVRSTLNAMLYCSDESKELLSSDTLRVINDIRDALYALDEDLAGGLASAPEEALDPLVTALMALSGLSQESMLRGVGWRFMQIGRRLERTVQTAAIIESLIVPEVNEQDQSALIQALLQMLENLISYRRRYRARMGVQSSLDLVMLDTSNPRSLLFQLEELSKHLKELPKLPETRHELALEERAALQAEALVKLSLLKELSLREEGQRKILKNHLEQLTELMGAVSRYVSDKYFDHKNSSQQLVRNTIGE</sequence>
<evidence type="ECO:0000313" key="3">
    <source>
        <dbReference type="EMBL" id="BCD97602.1"/>
    </source>
</evidence>
<keyword evidence="4" id="KW-1185">Reference proteome</keyword>
<dbReference type="Pfam" id="PF14403">
    <property type="entry name" value="CP_ATPgrasp_2"/>
    <property type="match status" value="1"/>
</dbReference>
<accession>A0AAN1WHB2</accession>
<dbReference type="AlphaFoldDB" id="A0AAN1WHB2"/>
<reference evidence="3 4" key="1">
    <citation type="journal article" date="2022" name="IScience">
        <title>An ultrasensitive nanofiber-based assay for enzymatic hydrolysis and deep-sea microbial degradation of cellulose.</title>
        <authorList>
            <person name="Tsudome M."/>
            <person name="Tachioka M."/>
            <person name="Miyazaki M."/>
            <person name="Uchimura K."/>
            <person name="Tsuda M."/>
            <person name="Takaki Y."/>
            <person name="Deguchi S."/>
        </authorList>
    </citation>
    <scope>NUCLEOTIDE SEQUENCE [LARGE SCALE GENOMIC DNA]</scope>
    <source>
        <strain evidence="3 4">GE09</strain>
    </source>
</reference>
<evidence type="ECO:0008006" key="5">
    <source>
        <dbReference type="Google" id="ProtNLM"/>
    </source>
</evidence>
<dbReference type="Gene3D" id="3.30.1490.270">
    <property type="match status" value="1"/>
</dbReference>
<gene>
    <name evidence="3" type="ORF">MARGE09_P1803</name>
</gene>
<evidence type="ECO:0000259" key="1">
    <source>
        <dbReference type="Pfam" id="PF04168"/>
    </source>
</evidence>
<dbReference type="PANTHER" id="PTHR34595:SF2">
    <property type="entry name" value="BLR2978 PROTEIN"/>
    <property type="match status" value="1"/>
</dbReference>
<dbReference type="KEGG" id="marq:MARGE09_P1803"/>
<dbReference type="InterPro" id="IPR025841">
    <property type="entry name" value="CP_ATPgrasp_2"/>
</dbReference>
<dbReference type="InterPro" id="IPR007296">
    <property type="entry name" value="DUF403"/>
</dbReference>
<dbReference type="Gene3D" id="3.40.50.11290">
    <property type="match status" value="1"/>
</dbReference>
<feature type="domain" description="DUF403" evidence="1">
    <location>
        <begin position="503"/>
        <end position="823"/>
    </location>
</feature>
<dbReference type="Proteomes" id="UP001320119">
    <property type="component" value="Chromosome"/>
</dbReference>
<dbReference type="Pfam" id="PF04168">
    <property type="entry name" value="Alpha-E"/>
    <property type="match status" value="1"/>
</dbReference>